<dbReference type="EMBL" id="ML992717">
    <property type="protein sequence ID" value="KAF2206566.1"/>
    <property type="molecule type" value="Genomic_DNA"/>
</dbReference>
<protein>
    <recommendedName>
        <fullName evidence="6">Acetylserotonin O-methyltransferase dimerisation domain-containing protein</fullName>
    </recommendedName>
</protein>
<keyword evidence="5" id="KW-1185">Reference proteome</keyword>
<evidence type="ECO:0000256" key="2">
    <source>
        <dbReference type="ARBA" id="ARBA00022679"/>
    </source>
</evidence>
<accession>A0A6A6EYT3</accession>
<dbReference type="PANTHER" id="PTHR43712">
    <property type="entry name" value="PUTATIVE (AFU_ORTHOLOGUE AFUA_4G14580)-RELATED"/>
    <property type="match status" value="1"/>
</dbReference>
<evidence type="ECO:0008006" key="6">
    <source>
        <dbReference type="Google" id="ProtNLM"/>
    </source>
</evidence>
<name>A0A6A6EYT3_9PEZI</name>
<evidence type="ECO:0000313" key="4">
    <source>
        <dbReference type="EMBL" id="KAF2206566.1"/>
    </source>
</evidence>
<gene>
    <name evidence="4" type="ORF">CERZMDRAFT_108037</name>
</gene>
<keyword evidence="2" id="KW-0808">Transferase</keyword>
<dbReference type="GO" id="GO:0032259">
    <property type="term" value="P:methylation"/>
    <property type="evidence" value="ECO:0007669"/>
    <property type="project" value="UniProtKB-KW"/>
</dbReference>
<dbReference type="Proteomes" id="UP000799539">
    <property type="component" value="Unassembled WGS sequence"/>
</dbReference>
<reference evidence="4" key="1">
    <citation type="journal article" date="2020" name="Stud. Mycol.">
        <title>101 Dothideomycetes genomes: a test case for predicting lifestyles and emergence of pathogens.</title>
        <authorList>
            <person name="Haridas S."/>
            <person name="Albert R."/>
            <person name="Binder M."/>
            <person name="Bloem J."/>
            <person name="Labutti K."/>
            <person name="Salamov A."/>
            <person name="Andreopoulos B."/>
            <person name="Baker S."/>
            <person name="Barry K."/>
            <person name="Bills G."/>
            <person name="Bluhm B."/>
            <person name="Cannon C."/>
            <person name="Castanera R."/>
            <person name="Culley D."/>
            <person name="Daum C."/>
            <person name="Ezra D."/>
            <person name="Gonzalez J."/>
            <person name="Henrissat B."/>
            <person name="Kuo A."/>
            <person name="Liang C."/>
            <person name="Lipzen A."/>
            <person name="Lutzoni F."/>
            <person name="Magnuson J."/>
            <person name="Mondo S."/>
            <person name="Nolan M."/>
            <person name="Ohm R."/>
            <person name="Pangilinan J."/>
            <person name="Park H.-J."/>
            <person name="Ramirez L."/>
            <person name="Alfaro M."/>
            <person name="Sun H."/>
            <person name="Tritt A."/>
            <person name="Yoshinaga Y."/>
            <person name="Zwiers L.-H."/>
            <person name="Turgeon B."/>
            <person name="Goodwin S."/>
            <person name="Spatafora J."/>
            <person name="Crous P."/>
            <person name="Grigoriev I."/>
        </authorList>
    </citation>
    <scope>NUCLEOTIDE SEQUENCE</scope>
    <source>
        <strain evidence="4">SCOH1-5</strain>
    </source>
</reference>
<sequence length="176" mass="19590">MDSRGVQADHLILLRRPERPRVEAEYPIKRRRTRESSRTMHVDAHKLCALAIAADIDLFGHLDRIHDASTSQLAAVTGVEASLLDSIMRTLAADGWLEEVGAEHFAANQVTHAMTDPDFQSLVAHCYEMGLPAALATPRFLNSINFKEPQDAALMAWHVSKARKSGFIDYLTQVDT</sequence>
<dbReference type="InterPro" id="IPR036388">
    <property type="entry name" value="WH-like_DNA-bd_sf"/>
</dbReference>
<evidence type="ECO:0000256" key="1">
    <source>
        <dbReference type="ARBA" id="ARBA00022603"/>
    </source>
</evidence>
<proteinExistence type="predicted"/>
<keyword evidence="3" id="KW-0949">S-adenosyl-L-methionine</keyword>
<dbReference type="SUPFAM" id="SSF46785">
    <property type="entry name" value="Winged helix' DNA-binding domain"/>
    <property type="match status" value="1"/>
</dbReference>
<dbReference type="AlphaFoldDB" id="A0A6A6EYT3"/>
<dbReference type="InterPro" id="IPR036390">
    <property type="entry name" value="WH_DNA-bd_sf"/>
</dbReference>
<dbReference type="GO" id="GO:0008168">
    <property type="term" value="F:methyltransferase activity"/>
    <property type="evidence" value="ECO:0007669"/>
    <property type="project" value="UniProtKB-KW"/>
</dbReference>
<dbReference type="OrthoDB" id="2410195at2759"/>
<evidence type="ECO:0000256" key="3">
    <source>
        <dbReference type="ARBA" id="ARBA00022691"/>
    </source>
</evidence>
<organism evidence="4 5">
    <name type="scientific">Cercospora zeae-maydis SCOH1-5</name>
    <dbReference type="NCBI Taxonomy" id="717836"/>
    <lineage>
        <taxon>Eukaryota</taxon>
        <taxon>Fungi</taxon>
        <taxon>Dikarya</taxon>
        <taxon>Ascomycota</taxon>
        <taxon>Pezizomycotina</taxon>
        <taxon>Dothideomycetes</taxon>
        <taxon>Dothideomycetidae</taxon>
        <taxon>Mycosphaerellales</taxon>
        <taxon>Mycosphaerellaceae</taxon>
        <taxon>Cercospora</taxon>
    </lineage>
</organism>
<evidence type="ECO:0000313" key="5">
    <source>
        <dbReference type="Proteomes" id="UP000799539"/>
    </source>
</evidence>
<dbReference type="Gene3D" id="1.10.10.10">
    <property type="entry name" value="Winged helix-like DNA-binding domain superfamily/Winged helix DNA-binding domain"/>
    <property type="match status" value="1"/>
</dbReference>
<keyword evidence="1" id="KW-0489">Methyltransferase</keyword>
<dbReference type="PANTHER" id="PTHR43712:SF2">
    <property type="entry name" value="O-METHYLTRANSFERASE CICE"/>
    <property type="match status" value="1"/>
</dbReference>